<dbReference type="InterPro" id="IPR023296">
    <property type="entry name" value="Glyco_hydro_beta-prop_sf"/>
</dbReference>
<proteinExistence type="predicted"/>
<sequence>MKLTRHERNPILGPDPTSRWEAVNVFNPAVIHHRGLFHMWYRARASTGSAESATR</sequence>
<gene>
    <name evidence="1" type="ORF">MNBD_ACTINO02-3121</name>
</gene>
<evidence type="ECO:0000313" key="1">
    <source>
        <dbReference type="EMBL" id="VAW07580.1"/>
    </source>
</evidence>
<reference evidence="1" key="1">
    <citation type="submission" date="2018-06" db="EMBL/GenBank/DDBJ databases">
        <authorList>
            <person name="Zhirakovskaya E."/>
        </authorList>
    </citation>
    <scope>NUCLEOTIDE SEQUENCE</scope>
</reference>
<organism evidence="1">
    <name type="scientific">hydrothermal vent metagenome</name>
    <dbReference type="NCBI Taxonomy" id="652676"/>
    <lineage>
        <taxon>unclassified sequences</taxon>
        <taxon>metagenomes</taxon>
        <taxon>ecological metagenomes</taxon>
    </lineage>
</organism>
<accession>A0A3B0SSX7</accession>
<protein>
    <submittedName>
        <fullName evidence="1">Uncharacterized protein</fullName>
    </submittedName>
</protein>
<dbReference type="Gene3D" id="2.115.10.20">
    <property type="entry name" value="Glycosyl hydrolase domain, family 43"/>
    <property type="match status" value="1"/>
</dbReference>
<name>A0A3B0SSX7_9ZZZZ</name>
<dbReference type="AlphaFoldDB" id="A0A3B0SSX7"/>
<dbReference type="SUPFAM" id="SSF75005">
    <property type="entry name" value="Arabinanase/levansucrase/invertase"/>
    <property type="match status" value="1"/>
</dbReference>
<dbReference type="EMBL" id="UOEK01000408">
    <property type="protein sequence ID" value="VAW07580.1"/>
    <property type="molecule type" value="Genomic_DNA"/>
</dbReference>